<name>A0A2H5PXI8_CITUN</name>
<gene>
    <name evidence="1" type="ORF">CUMW_176750</name>
</gene>
<evidence type="ECO:0000313" key="1">
    <source>
        <dbReference type="EMBL" id="GAY57089.1"/>
    </source>
</evidence>
<organism evidence="1 2">
    <name type="scientific">Citrus unshiu</name>
    <name type="common">Satsuma mandarin</name>
    <name type="synonym">Citrus nobilis var. unshiu</name>
    <dbReference type="NCBI Taxonomy" id="55188"/>
    <lineage>
        <taxon>Eukaryota</taxon>
        <taxon>Viridiplantae</taxon>
        <taxon>Streptophyta</taxon>
        <taxon>Embryophyta</taxon>
        <taxon>Tracheophyta</taxon>
        <taxon>Spermatophyta</taxon>
        <taxon>Magnoliopsida</taxon>
        <taxon>eudicotyledons</taxon>
        <taxon>Gunneridae</taxon>
        <taxon>Pentapetalae</taxon>
        <taxon>rosids</taxon>
        <taxon>malvids</taxon>
        <taxon>Sapindales</taxon>
        <taxon>Rutaceae</taxon>
        <taxon>Aurantioideae</taxon>
        <taxon>Citrus</taxon>
    </lineage>
</organism>
<proteinExistence type="predicted"/>
<evidence type="ECO:0000313" key="2">
    <source>
        <dbReference type="Proteomes" id="UP000236630"/>
    </source>
</evidence>
<protein>
    <submittedName>
        <fullName evidence="1">Uncharacterized protein</fullName>
    </submittedName>
</protein>
<dbReference type="AlphaFoldDB" id="A0A2H5PXI8"/>
<accession>A0A2H5PXI8</accession>
<dbReference type="EMBL" id="BDQV01000153">
    <property type="protein sequence ID" value="GAY57089.1"/>
    <property type="molecule type" value="Genomic_DNA"/>
</dbReference>
<dbReference type="Proteomes" id="UP000236630">
    <property type="component" value="Unassembled WGS sequence"/>
</dbReference>
<reference evidence="1 2" key="1">
    <citation type="journal article" date="2017" name="Front. Genet.">
        <title>Draft sequencing of the heterozygous diploid genome of Satsuma (Citrus unshiu Marc.) using a hybrid assembly approach.</title>
        <authorList>
            <person name="Shimizu T."/>
            <person name="Tanizawa Y."/>
            <person name="Mochizuki T."/>
            <person name="Nagasaki H."/>
            <person name="Yoshioka T."/>
            <person name="Toyoda A."/>
            <person name="Fujiyama A."/>
            <person name="Kaminuma E."/>
            <person name="Nakamura Y."/>
        </authorList>
    </citation>
    <scope>NUCLEOTIDE SEQUENCE [LARGE SCALE GENOMIC DNA]</scope>
    <source>
        <strain evidence="2">cv. Miyagawa wase</strain>
    </source>
</reference>
<keyword evidence="2" id="KW-1185">Reference proteome</keyword>
<sequence>MEEAVRQLKENSNKQAAAITELTRLVTAMSLKYEQLTAKFAKPGESSEGYWTSTFTRKYYGGHD</sequence>
<comment type="caution">
    <text evidence="1">The sequence shown here is derived from an EMBL/GenBank/DDBJ whole genome shotgun (WGS) entry which is preliminary data.</text>
</comment>